<evidence type="ECO:0000313" key="2">
    <source>
        <dbReference type="Proteomes" id="UP000824074"/>
    </source>
</evidence>
<dbReference type="InterPro" id="IPR008764">
    <property type="entry name" value="Peptidase_U57"/>
</dbReference>
<dbReference type="Proteomes" id="UP000824074">
    <property type="component" value="Unassembled WGS sequence"/>
</dbReference>
<reference evidence="1" key="2">
    <citation type="journal article" date="2021" name="PeerJ">
        <title>Extensive microbial diversity within the chicken gut microbiome revealed by metagenomics and culture.</title>
        <authorList>
            <person name="Gilroy R."/>
            <person name="Ravi A."/>
            <person name="Getino M."/>
            <person name="Pursley I."/>
            <person name="Horton D.L."/>
            <person name="Alikhan N.F."/>
            <person name="Baker D."/>
            <person name="Gharbi K."/>
            <person name="Hall N."/>
            <person name="Watson M."/>
            <person name="Adriaenssens E.M."/>
            <person name="Foster-Nyarko E."/>
            <person name="Jarju S."/>
            <person name="Secka A."/>
            <person name="Antonio M."/>
            <person name="Oren A."/>
            <person name="Chaudhuri R.R."/>
            <person name="La Ragione R."/>
            <person name="Hildebrand F."/>
            <person name="Pallen M.J."/>
        </authorList>
    </citation>
    <scope>NUCLEOTIDE SEQUENCE</scope>
    <source>
        <strain evidence="1">CHK193-30670</strain>
    </source>
</reference>
<gene>
    <name evidence="1" type="ORF">IAB68_04330</name>
</gene>
<accession>A0A9D1IND5</accession>
<organism evidence="1 2">
    <name type="scientific">Candidatus Aphodocola excrementigallinarum</name>
    <dbReference type="NCBI Taxonomy" id="2840670"/>
    <lineage>
        <taxon>Bacteria</taxon>
        <taxon>Bacillati</taxon>
        <taxon>Bacillota</taxon>
        <taxon>Bacilli</taxon>
        <taxon>Candidatus Aphodocola</taxon>
    </lineage>
</organism>
<proteinExistence type="predicted"/>
<sequence>MFKVGDLVTRISHDNDVIFKIEQIADGVAYLKGVNVRLCADSDISDLMPVSNTNEKQDDREFYEKIEKLRDFQRSDYFYIPGKILHVDGDKEYLNRCLDFYKKANVLAFGIYSKEDQMASNIEKYLEDINPDIVVITGHDSLVRNNSKYFSDAVKVCRKYQKDYDKLIIIAGACQSDYDKLIKSGANFASSPKKINIHALDPAIIALSLSLTDKNKDVDLLELLSKTSNGKDGIGGVNTKGIMTTGYPR</sequence>
<evidence type="ECO:0000313" key="1">
    <source>
        <dbReference type="EMBL" id="HIU40508.1"/>
    </source>
</evidence>
<comment type="caution">
    <text evidence="1">The sequence shown here is derived from an EMBL/GenBank/DDBJ whole genome shotgun (WGS) entry which is preliminary data.</text>
</comment>
<name>A0A9D1IND5_9FIRM</name>
<reference evidence="1" key="1">
    <citation type="submission" date="2020-10" db="EMBL/GenBank/DDBJ databases">
        <authorList>
            <person name="Gilroy R."/>
        </authorList>
    </citation>
    <scope>NUCLEOTIDE SEQUENCE</scope>
    <source>
        <strain evidence="1">CHK193-30670</strain>
    </source>
</reference>
<dbReference type="Pfam" id="PF05582">
    <property type="entry name" value="Peptidase_U57"/>
    <property type="match status" value="1"/>
</dbReference>
<dbReference type="AlphaFoldDB" id="A0A9D1IND5"/>
<protein>
    <submittedName>
        <fullName evidence="1">Sporulation peptidase YabG</fullName>
    </submittedName>
</protein>
<dbReference type="EMBL" id="DVMT01000043">
    <property type="protein sequence ID" value="HIU40508.1"/>
    <property type="molecule type" value="Genomic_DNA"/>
</dbReference>